<keyword evidence="2" id="KW-1185">Reference proteome</keyword>
<dbReference type="EMBL" id="ML208470">
    <property type="protein sequence ID" value="TFK64554.1"/>
    <property type="molecule type" value="Genomic_DNA"/>
</dbReference>
<reference evidence="1 2" key="1">
    <citation type="journal article" date="2019" name="Nat. Ecol. Evol.">
        <title>Megaphylogeny resolves global patterns of mushroom evolution.</title>
        <authorList>
            <person name="Varga T."/>
            <person name="Krizsan K."/>
            <person name="Foldi C."/>
            <person name="Dima B."/>
            <person name="Sanchez-Garcia M."/>
            <person name="Sanchez-Ramirez S."/>
            <person name="Szollosi G.J."/>
            <person name="Szarkandi J.G."/>
            <person name="Papp V."/>
            <person name="Albert L."/>
            <person name="Andreopoulos W."/>
            <person name="Angelini C."/>
            <person name="Antonin V."/>
            <person name="Barry K.W."/>
            <person name="Bougher N.L."/>
            <person name="Buchanan P."/>
            <person name="Buyck B."/>
            <person name="Bense V."/>
            <person name="Catcheside P."/>
            <person name="Chovatia M."/>
            <person name="Cooper J."/>
            <person name="Damon W."/>
            <person name="Desjardin D."/>
            <person name="Finy P."/>
            <person name="Geml J."/>
            <person name="Haridas S."/>
            <person name="Hughes K."/>
            <person name="Justo A."/>
            <person name="Karasinski D."/>
            <person name="Kautmanova I."/>
            <person name="Kiss B."/>
            <person name="Kocsube S."/>
            <person name="Kotiranta H."/>
            <person name="LaButti K.M."/>
            <person name="Lechner B.E."/>
            <person name="Liimatainen K."/>
            <person name="Lipzen A."/>
            <person name="Lukacs Z."/>
            <person name="Mihaltcheva S."/>
            <person name="Morgado L.N."/>
            <person name="Niskanen T."/>
            <person name="Noordeloos M.E."/>
            <person name="Ohm R.A."/>
            <person name="Ortiz-Santana B."/>
            <person name="Ovrebo C."/>
            <person name="Racz N."/>
            <person name="Riley R."/>
            <person name="Savchenko A."/>
            <person name="Shiryaev A."/>
            <person name="Soop K."/>
            <person name="Spirin V."/>
            <person name="Szebenyi C."/>
            <person name="Tomsovsky M."/>
            <person name="Tulloss R.E."/>
            <person name="Uehling J."/>
            <person name="Grigoriev I.V."/>
            <person name="Vagvolgyi C."/>
            <person name="Papp T."/>
            <person name="Martin F.M."/>
            <person name="Miettinen O."/>
            <person name="Hibbett D.S."/>
            <person name="Nagy L.G."/>
        </authorList>
    </citation>
    <scope>NUCLEOTIDE SEQUENCE [LARGE SCALE GENOMIC DNA]</scope>
    <source>
        <strain evidence="1 2">NL-1719</strain>
    </source>
</reference>
<organism evidence="1 2">
    <name type="scientific">Pluteus cervinus</name>
    <dbReference type="NCBI Taxonomy" id="181527"/>
    <lineage>
        <taxon>Eukaryota</taxon>
        <taxon>Fungi</taxon>
        <taxon>Dikarya</taxon>
        <taxon>Basidiomycota</taxon>
        <taxon>Agaricomycotina</taxon>
        <taxon>Agaricomycetes</taxon>
        <taxon>Agaricomycetidae</taxon>
        <taxon>Agaricales</taxon>
        <taxon>Pluteineae</taxon>
        <taxon>Pluteaceae</taxon>
        <taxon>Pluteus</taxon>
    </lineage>
</organism>
<feature type="non-terminal residue" evidence="1">
    <location>
        <position position="1"/>
    </location>
</feature>
<evidence type="ECO:0000313" key="1">
    <source>
        <dbReference type="EMBL" id="TFK64554.1"/>
    </source>
</evidence>
<accession>A0ACD3AG16</accession>
<evidence type="ECO:0000313" key="2">
    <source>
        <dbReference type="Proteomes" id="UP000308600"/>
    </source>
</evidence>
<protein>
    <submittedName>
        <fullName evidence="1">Uncharacterized protein</fullName>
    </submittedName>
</protein>
<proteinExistence type="predicted"/>
<dbReference type="Proteomes" id="UP000308600">
    <property type="component" value="Unassembled WGS sequence"/>
</dbReference>
<gene>
    <name evidence="1" type="ORF">BDN72DRAFT_774414</name>
</gene>
<sequence>SPILFELIVNSRWYLRTSRMLFWTRSIPNGTDLFFFPKYTDGMDLDKIAKYTQSRFVQANQARLRLSVYLYITQTLDSTILRHDFEARTMLQNALKDSEILILGGVFLSFFSSFANVLFMSLASW</sequence>
<name>A0ACD3AG16_9AGAR</name>